<feature type="compositionally biased region" description="Polar residues" evidence="1">
    <location>
        <begin position="61"/>
        <end position="78"/>
    </location>
</feature>
<dbReference type="PANTHER" id="PTHR20923">
    <property type="entry name" value="BAT4 PROTEIN-RELATED"/>
    <property type="match status" value="1"/>
</dbReference>
<proteinExistence type="predicted"/>
<protein>
    <recommendedName>
        <fullName evidence="2">G-patch domain-containing protein</fullName>
    </recommendedName>
</protein>
<evidence type="ECO:0000313" key="3">
    <source>
        <dbReference type="EMBL" id="KAJ5719233.1"/>
    </source>
</evidence>
<feature type="compositionally biased region" description="Basic and acidic residues" evidence="1">
    <location>
        <begin position="147"/>
        <end position="164"/>
    </location>
</feature>
<dbReference type="Proteomes" id="UP001215712">
    <property type="component" value="Unassembled WGS sequence"/>
</dbReference>
<evidence type="ECO:0000313" key="4">
    <source>
        <dbReference type="Proteomes" id="UP001215712"/>
    </source>
</evidence>
<feature type="region of interest" description="Disordered" evidence="1">
    <location>
        <begin position="61"/>
        <end position="123"/>
    </location>
</feature>
<reference evidence="3" key="1">
    <citation type="journal article" date="2023" name="IMA Fungus">
        <title>Comparative genomic study of the Penicillium genus elucidates a diverse pangenome and 15 lateral gene transfer events.</title>
        <authorList>
            <person name="Petersen C."/>
            <person name="Sorensen T."/>
            <person name="Nielsen M.R."/>
            <person name="Sondergaard T.E."/>
            <person name="Sorensen J.L."/>
            <person name="Fitzpatrick D.A."/>
            <person name="Frisvad J.C."/>
            <person name="Nielsen K.L."/>
        </authorList>
    </citation>
    <scope>NUCLEOTIDE SEQUENCE</scope>
    <source>
        <strain evidence="3">IBT 17514</strain>
    </source>
</reference>
<evidence type="ECO:0000256" key="1">
    <source>
        <dbReference type="SAM" id="MobiDB-lite"/>
    </source>
</evidence>
<dbReference type="PROSITE" id="PS50174">
    <property type="entry name" value="G_PATCH"/>
    <property type="match status" value="1"/>
</dbReference>
<feature type="domain" description="G-patch" evidence="2">
    <location>
        <begin position="182"/>
        <end position="231"/>
    </location>
</feature>
<keyword evidence="4" id="KW-1185">Reference proteome</keyword>
<accession>A0AAD6HIV8</accession>
<dbReference type="InterPro" id="IPR000467">
    <property type="entry name" value="G_patch_dom"/>
</dbReference>
<dbReference type="GO" id="GO:0003676">
    <property type="term" value="F:nucleic acid binding"/>
    <property type="evidence" value="ECO:0007669"/>
    <property type="project" value="InterPro"/>
</dbReference>
<gene>
    <name evidence="3" type="ORF">N7493_007688</name>
</gene>
<evidence type="ECO:0000259" key="2">
    <source>
        <dbReference type="PROSITE" id="PS50174"/>
    </source>
</evidence>
<dbReference type="InterPro" id="IPR039146">
    <property type="entry name" value="GPANK1"/>
</dbReference>
<name>A0AAD6HIV8_9EURO</name>
<comment type="caution">
    <text evidence="3">The sequence shown here is derived from an EMBL/GenBank/DDBJ whole genome shotgun (WGS) entry which is preliminary data.</text>
</comment>
<feature type="compositionally biased region" description="Polar residues" evidence="1">
    <location>
        <begin position="108"/>
        <end position="123"/>
    </location>
</feature>
<dbReference type="AlphaFoldDB" id="A0AAD6HIV8"/>
<organism evidence="3 4">
    <name type="scientific">Penicillium malachiteum</name>
    <dbReference type="NCBI Taxonomy" id="1324776"/>
    <lineage>
        <taxon>Eukaryota</taxon>
        <taxon>Fungi</taxon>
        <taxon>Dikarya</taxon>
        <taxon>Ascomycota</taxon>
        <taxon>Pezizomycotina</taxon>
        <taxon>Eurotiomycetes</taxon>
        <taxon>Eurotiomycetidae</taxon>
        <taxon>Eurotiales</taxon>
        <taxon>Aspergillaceae</taxon>
        <taxon>Penicillium</taxon>
    </lineage>
</organism>
<feature type="region of interest" description="Disordered" evidence="1">
    <location>
        <begin position="135"/>
        <end position="165"/>
    </location>
</feature>
<feature type="compositionally biased region" description="Low complexity" evidence="1">
    <location>
        <begin position="96"/>
        <end position="107"/>
    </location>
</feature>
<dbReference type="EMBL" id="JAQJAN010000011">
    <property type="protein sequence ID" value="KAJ5719233.1"/>
    <property type="molecule type" value="Genomic_DNA"/>
</dbReference>
<sequence>MSVEYEDEDYFLPLEDQRMFGAGIRRKRVPFVRSGELNTTSTSKSGTSVSNAYLSIVLKNNKSNTSPSTPTNIPSNENLIPPPRTTHSAPPGETISPLLSPNSMPPSQTGLECQNKDQNQVQDPTPAEFCEVCNLPLSTDPTSDQDESTKDQASEPKPRPHEASLAHQLCLKHSHPPSHLDRTRTGMRYLQTYGWDPDSRLGLGATGREGIREPLKGRIKNDTAGLGAGLDKDGDPILVRKVEPKKVVKLNAKEVRRREMEAKRKGEKMRNLFFQSDEVLKYLGEGI</sequence>
<dbReference type="PANTHER" id="PTHR20923:SF1">
    <property type="entry name" value="G PATCH DOMAIN AND ANKYRIN REPEAT-CONTAINING PROTEIN 1"/>
    <property type="match status" value="1"/>
</dbReference>
<dbReference type="Pfam" id="PF01585">
    <property type="entry name" value="G-patch"/>
    <property type="match status" value="1"/>
</dbReference>
<reference evidence="3" key="2">
    <citation type="submission" date="2023-01" db="EMBL/GenBank/DDBJ databases">
        <authorList>
            <person name="Petersen C."/>
        </authorList>
    </citation>
    <scope>NUCLEOTIDE SEQUENCE</scope>
    <source>
        <strain evidence="3">IBT 17514</strain>
    </source>
</reference>